<dbReference type="CDD" id="cd04623">
    <property type="entry name" value="CBS_pair_bac_euk"/>
    <property type="match status" value="1"/>
</dbReference>
<dbReference type="EMBL" id="CM002872">
    <property type="protein sequence ID" value="KFK36154.1"/>
    <property type="molecule type" value="Genomic_DNA"/>
</dbReference>
<accession>A0A087H202</accession>
<dbReference type="eggNOG" id="ENOG502RYH7">
    <property type="taxonomic scope" value="Eukaryota"/>
</dbReference>
<dbReference type="AlphaFoldDB" id="A0A087H202"/>
<keyword evidence="5" id="KW-1185">Reference proteome</keyword>
<dbReference type="PROSITE" id="PS51371">
    <property type="entry name" value="CBS"/>
    <property type="match status" value="2"/>
</dbReference>
<dbReference type="PANTHER" id="PTHR43080:SF12">
    <property type="entry name" value="CYSTATHIONINE BETA-SYNTHASE (CBS) FAMILY PROTEIN"/>
    <property type="match status" value="1"/>
</dbReference>
<reference evidence="5" key="1">
    <citation type="journal article" date="2015" name="Nat. Plants">
        <title>Genome expansion of Arabis alpina linked with retrotransposition and reduced symmetric DNA methylation.</title>
        <authorList>
            <person name="Willing E.M."/>
            <person name="Rawat V."/>
            <person name="Mandakova T."/>
            <person name="Maumus F."/>
            <person name="James G.V."/>
            <person name="Nordstroem K.J."/>
            <person name="Becker C."/>
            <person name="Warthmann N."/>
            <person name="Chica C."/>
            <person name="Szarzynska B."/>
            <person name="Zytnicki M."/>
            <person name="Albani M.C."/>
            <person name="Kiefer C."/>
            <person name="Bergonzi S."/>
            <person name="Castaings L."/>
            <person name="Mateos J.L."/>
            <person name="Berns M.C."/>
            <person name="Bujdoso N."/>
            <person name="Piofczyk T."/>
            <person name="de Lorenzo L."/>
            <person name="Barrero-Sicilia C."/>
            <person name="Mateos I."/>
            <person name="Piednoel M."/>
            <person name="Hagmann J."/>
            <person name="Chen-Min-Tao R."/>
            <person name="Iglesias-Fernandez R."/>
            <person name="Schuster S.C."/>
            <person name="Alonso-Blanco C."/>
            <person name="Roudier F."/>
            <person name="Carbonero P."/>
            <person name="Paz-Ares J."/>
            <person name="Davis S.J."/>
            <person name="Pecinka A."/>
            <person name="Quesneville H."/>
            <person name="Colot V."/>
            <person name="Lysak M.A."/>
            <person name="Weigel D."/>
            <person name="Coupland G."/>
            <person name="Schneeberger K."/>
        </authorList>
    </citation>
    <scope>NUCLEOTIDE SEQUENCE [LARGE SCALE GENOMIC DNA]</scope>
    <source>
        <strain evidence="5">cv. Pajares</strain>
    </source>
</reference>
<feature type="domain" description="CBS" evidence="3">
    <location>
        <begin position="57"/>
        <end position="124"/>
    </location>
</feature>
<sequence length="203" mass="22494">MKAFMRGLLARAYEDPRKMWNQKWKESAGFGCVTSPPSPPPPPEKGLENLTVADVLMIKDTDGAKVETWISCRTNDTVFDAVKNMAKHNIGSLVVLKPGDQQCIAGIVTERDYMKKIIGAGRSSKVTRVGEVMTDESKLVTVSTGTNIIKAMQLMSENQIRHVPVIDGKIVGMISMVDVVRAILDHQNGEVKRLNQFIKGDYY</sequence>
<dbReference type="InterPro" id="IPR000644">
    <property type="entry name" value="CBS_dom"/>
</dbReference>
<dbReference type="Gene3D" id="3.10.580.10">
    <property type="entry name" value="CBS-domain"/>
    <property type="match status" value="1"/>
</dbReference>
<dbReference type="SUPFAM" id="SSF54631">
    <property type="entry name" value="CBS-domain pair"/>
    <property type="match status" value="1"/>
</dbReference>
<dbReference type="Proteomes" id="UP000029120">
    <property type="component" value="Chromosome 4"/>
</dbReference>
<dbReference type="SMART" id="SM00116">
    <property type="entry name" value="CBS"/>
    <property type="match status" value="2"/>
</dbReference>
<dbReference type="Gramene" id="KFK36154">
    <property type="protein sequence ID" value="KFK36154"/>
    <property type="gene ID" value="AALP_AA4G085000"/>
</dbReference>
<organism evidence="4 5">
    <name type="scientific">Arabis alpina</name>
    <name type="common">Alpine rock-cress</name>
    <dbReference type="NCBI Taxonomy" id="50452"/>
    <lineage>
        <taxon>Eukaryota</taxon>
        <taxon>Viridiplantae</taxon>
        <taxon>Streptophyta</taxon>
        <taxon>Embryophyta</taxon>
        <taxon>Tracheophyta</taxon>
        <taxon>Spermatophyta</taxon>
        <taxon>Magnoliopsida</taxon>
        <taxon>eudicotyledons</taxon>
        <taxon>Gunneridae</taxon>
        <taxon>Pentapetalae</taxon>
        <taxon>rosids</taxon>
        <taxon>malvids</taxon>
        <taxon>Brassicales</taxon>
        <taxon>Brassicaceae</taxon>
        <taxon>Arabideae</taxon>
        <taxon>Arabis</taxon>
    </lineage>
</organism>
<evidence type="ECO:0000313" key="5">
    <source>
        <dbReference type="Proteomes" id="UP000029120"/>
    </source>
</evidence>
<dbReference type="Pfam" id="PF00571">
    <property type="entry name" value="CBS"/>
    <property type="match status" value="2"/>
</dbReference>
<proteinExistence type="predicted"/>
<dbReference type="OrthoDB" id="418595at2759"/>
<evidence type="ECO:0000256" key="1">
    <source>
        <dbReference type="ARBA" id="ARBA00023122"/>
    </source>
</evidence>
<evidence type="ECO:0000256" key="2">
    <source>
        <dbReference type="PROSITE-ProRule" id="PRU00703"/>
    </source>
</evidence>
<evidence type="ECO:0000259" key="3">
    <source>
        <dbReference type="PROSITE" id="PS51371"/>
    </source>
</evidence>
<name>A0A087H202_ARAAL</name>
<dbReference type="OMA" id="MTERHIR"/>
<gene>
    <name evidence="4" type="ordered locus">AALP_Aa4g085000</name>
</gene>
<keyword evidence="1 2" id="KW-0129">CBS domain</keyword>
<evidence type="ECO:0000313" key="4">
    <source>
        <dbReference type="EMBL" id="KFK36154.1"/>
    </source>
</evidence>
<dbReference type="InterPro" id="IPR046342">
    <property type="entry name" value="CBS_dom_sf"/>
</dbReference>
<dbReference type="PANTHER" id="PTHR43080">
    <property type="entry name" value="CBS DOMAIN-CONTAINING PROTEIN CBSX3, MITOCHONDRIAL"/>
    <property type="match status" value="1"/>
</dbReference>
<protein>
    <recommendedName>
        <fullName evidence="3">CBS domain-containing protein</fullName>
    </recommendedName>
</protein>
<dbReference type="InterPro" id="IPR044725">
    <property type="entry name" value="CBSX3_CBS_dom"/>
</dbReference>
<dbReference type="InterPro" id="IPR051257">
    <property type="entry name" value="Diverse_CBS-Domain"/>
</dbReference>
<feature type="domain" description="CBS" evidence="3">
    <location>
        <begin position="133"/>
        <end position="191"/>
    </location>
</feature>